<dbReference type="InterPro" id="IPR012292">
    <property type="entry name" value="Globin/Proto"/>
</dbReference>
<comment type="caution">
    <text evidence="2">The sequence shown here is derived from an EMBL/GenBank/DDBJ whole genome shotgun (WGS) entry which is preliminary data.</text>
</comment>
<evidence type="ECO:0000313" key="3">
    <source>
        <dbReference type="Proteomes" id="UP000619457"/>
    </source>
</evidence>
<keyword evidence="1" id="KW-0732">Signal</keyword>
<dbReference type="AlphaFoldDB" id="A0A918PXH1"/>
<evidence type="ECO:0008006" key="4">
    <source>
        <dbReference type="Google" id="ProtNLM"/>
    </source>
</evidence>
<proteinExistence type="predicted"/>
<dbReference type="Gene3D" id="1.10.490.10">
    <property type="entry name" value="Globins"/>
    <property type="match status" value="2"/>
</dbReference>
<dbReference type="Proteomes" id="UP000619457">
    <property type="component" value="Unassembled WGS sequence"/>
</dbReference>
<dbReference type="GO" id="GO:0020037">
    <property type="term" value="F:heme binding"/>
    <property type="evidence" value="ECO:0007669"/>
    <property type="project" value="InterPro"/>
</dbReference>
<dbReference type="EMBL" id="BMWX01000003">
    <property type="protein sequence ID" value="GGZ26257.1"/>
    <property type="molecule type" value="Genomic_DNA"/>
</dbReference>
<feature type="signal peptide" evidence="1">
    <location>
        <begin position="1"/>
        <end position="20"/>
    </location>
</feature>
<gene>
    <name evidence="2" type="ORF">GCM10007049_18650</name>
</gene>
<keyword evidence="3" id="KW-1185">Reference proteome</keyword>
<protein>
    <recommendedName>
        <fullName evidence="4">Group 1 truncated hemoglobin</fullName>
    </recommendedName>
</protein>
<evidence type="ECO:0000256" key="1">
    <source>
        <dbReference type="SAM" id="SignalP"/>
    </source>
</evidence>
<sequence>MKKLNQFSIYLLLMTVVLFASCNDDDKMAQQPVDDSFYATKLGGEMKVEDPDMPGQKIEQGYLNLRTVVGGTVMLVASDEKYTELKPYFNVLLAEVGANDLSGYTALVKDFTDLLAVSTGAENFEYSGMSMVDAHNPVANERMNGLIDNEDFDLFIEAVVQSATEAGFGTADILGPVGDLLEGTREAIVQRQDETMVDLYTRLGGTVMVTDPTDDSQMVEAGYAPLKAVVTETVLLVASDPEFADLKPYFPVLLAEVGAGDLSGFNILVENFSDLLAQSIGSTNYKYEGMSMADAHNPAVNARMTGMITDDDYDLFVQAIVKAATNKGVPESVIGEFGALLNSAGLRGAIIQA</sequence>
<feature type="chain" id="PRO_5037380243" description="Group 1 truncated hemoglobin" evidence="1">
    <location>
        <begin position="21"/>
        <end position="353"/>
    </location>
</feature>
<reference evidence="2" key="1">
    <citation type="journal article" date="2014" name="Int. J. Syst. Evol. Microbiol.">
        <title>Complete genome sequence of Corynebacterium casei LMG S-19264T (=DSM 44701T), isolated from a smear-ripened cheese.</title>
        <authorList>
            <consortium name="US DOE Joint Genome Institute (JGI-PGF)"/>
            <person name="Walter F."/>
            <person name="Albersmeier A."/>
            <person name="Kalinowski J."/>
            <person name="Ruckert C."/>
        </authorList>
    </citation>
    <scope>NUCLEOTIDE SEQUENCE</scope>
    <source>
        <strain evidence="2">KCTC 12368</strain>
    </source>
</reference>
<dbReference type="PROSITE" id="PS51257">
    <property type="entry name" value="PROKAR_LIPOPROTEIN"/>
    <property type="match status" value="1"/>
</dbReference>
<dbReference type="RefSeq" id="WP_018473238.1">
    <property type="nucleotide sequence ID" value="NZ_BMWX01000003.1"/>
</dbReference>
<reference evidence="2" key="2">
    <citation type="submission" date="2020-09" db="EMBL/GenBank/DDBJ databases">
        <authorList>
            <person name="Sun Q."/>
            <person name="Kim S."/>
        </authorList>
    </citation>
    <scope>NUCLEOTIDE SEQUENCE</scope>
    <source>
        <strain evidence="2">KCTC 12368</strain>
    </source>
</reference>
<accession>A0A918PXH1</accession>
<dbReference type="GO" id="GO:0019825">
    <property type="term" value="F:oxygen binding"/>
    <property type="evidence" value="ECO:0007669"/>
    <property type="project" value="InterPro"/>
</dbReference>
<evidence type="ECO:0000313" key="2">
    <source>
        <dbReference type="EMBL" id="GGZ26257.1"/>
    </source>
</evidence>
<organism evidence="2 3">
    <name type="scientific">Echinicola pacifica</name>
    <dbReference type="NCBI Taxonomy" id="346377"/>
    <lineage>
        <taxon>Bacteria</taxon>
        <taxon>Pseudomonadati</taxon>
        <taxon>Bacteroidota</taxon>
        <taxon>Cytophagia</taxon>
        <taxon>Cytophagales</taxon>
        <taxon>Cyclobacteriaceae</taxon>
        <taxon>Echinicola</taxon>
    </lineage>
</organism>
<name>A0A918PXH1_9BACT</name>